<evidence type="ECO:0000256" key="1">
    <source>
        <dbReference type="SAM" id="Coils"/>
    </source>
</evidence>
<name>A0A6C0JBP9_9ZZZZ</name>
<accession>A0A6C0JBP9</accession>
<proteinExistence type="predicted"/>
<dbReference type="AlphaFoldDB" id="A0A6C0JBP9"/>
<organism evidence="2">
    <name type="scientific">viral metagenome</name>
    <dbReference type="NCBI Taxonomy" id="1070528"/>
    <lineage>
        <taxon>unclassified sequences</taxon>
        <taxon>metagenomes</taxon>
        <taxon>organismal metagenomes</taxon>
    </lineage>
</organism>
<feature type="coiled-coil region" evidence="1">
    <location>
        <begin position="10"/>
        <end position="37"/>
    </location>
</feature>
<keyword evidence="1" id="KW-0175">Coiled coil</keyword>
<sequence>MKRLNHKDKLWYAKEEVKDLDRLLREAQERLNKEYLNIGGWTWFQWTLYIIGWSFD</sequence>
<protein>
    <submittedName>
        <fullName evidence="2">Uncharacterized protein</fullName>
    </submittedName>
</protein>
<dbReference type="EMBL" id="MN740355">
    <property type="protein sequence ID" value="QHU02241.1"/>
    <property type="molecule type" value="Genomic_DNA"/>
</dbReference>
<reference evidence="2" key="1">
    <citation type="journal article" date="2020" name="Nature">
        <title>Giant virus diversity and host interactions through global metagenomics.</title>
        <authorList>
            <person name="Schulz F."/>
            <person name="Roux S."/>
            <person name="Paez-Espino D."/>
            <person name="Jungbluth S."/>
            <person name="Walsh D.A."/>
            <person name="Denef V.J."/>
            <person name="McMahon K.D."/>
            <person name="Konstantinidis K.T."/>
            <person name="Eloe-Fadrosh E.A."/>
            <person name="Kyrpides N.C."/>
            <person name="Woyke T."/>
        </authorList>
    </citation>
    <scope>NUCLEOTIDE SEQUENCE</scope>
    <source>
        <strain evidence="2">GVMAG-M-3300025880-75</strain>
    </source>
</reference>
<evidence type="ECO:0000313" key="2">
    <source>
        <dbReference type="EMBL" id="QHU02241.1"/>
    </source>
</evidence>